<dbReference type="GO" id="GO:0016887">
    <property type="term" value="F:ATP hydrolysis activity"/>
    <property type="evidence" value="ECO:0007669"/>
    <property type="project" value="InterPro"/>
</dbReference>
<gene>
    <name evidence="2" type="ORF">SAMN05660429_00923</name>
</gene>
<dbReference type="Proteomes" id="UP000199308">
    <property type="component" value="Unassembled WGS sequence"/>
</dbReference>
<dbReference type="STRING" id="349064.SAMN05660429_00923"/>
<accession>A0A1I0BG42</accession>
<feature type="domain" description="ORC1/DEAH AAA+ ATPase" evidence="1">
    <location>
        <begin position="142"/>
        <end position="277"/>
    </location>
</feature>
<evidence type="ECO:0000259" key="1">
    <source>
        <dbReference type="Pfam" id="PF13401"/>
    </source>
</evidence>
<dbReference type="RefSeq" id="WP_093328076.1">
    <property type="nucleotide sequence ID" value="NZ_AP027363.1"/>
</dbReference>
<dbReference type="InterPro" id="IPR027417">
    <property type="entry name" value="P-loop_NTPase"/>
</dbReference>
<dbReference type="InterPro" id="IPR049945">
    <property type="entry name" value="AAA_22"/>
</dbReference>
<organism evidence="2 3">
    <name type="scientific">Thalassotalea agarivorans</name>
    <name type="common">Thalassomonas agarivorans</name>
    <dbReference type="NCBI Taxonomy" id="349064"/>
    <lineage>
        <taxon>Bacteria</taxon>
        <taxon>Pseudomonadati</taxon>
        <taxon>Pseudomonadota</taxon>
        <taxon>Gammaproteobacteria</taxon>
        <taxon>Alteromonadales</taxon>
        <taxon>Colwelliaceae</taxon>
        <taxon>Thalassotalea</taxon>
    </lineage>
</organism>
<sequence length="459" mass="52006">MKLFDPAFPKPVLIEEAEYHNHQDEWLNDNPLIRAITVKDTDDVESEIGYIPKLPSNIQSLNGVYQKTALHRLSCINVVHPWSAALYEDILSAILFGYINRDPRKPEIRRFQRELSSLSMLKKRDEIYEKIFVSPLSPLTTTSNAVVTGPSGSGKTTTIRRTLLAIPQVIIHPEFDNTPEKLTQIVWLSFDMPASDSPKALALAFFRAIDMAIGSNYYNEWKGRKSEGIEHHYAAMQLLILKYNIGFIHIDEMQFMLKFGSGRNSVTLQAVEALFNKLSVPTLTSCTPEGLKLFDPVPAEFSNNLDVITTTRRVYSDQIYVFELAPIDSDLFDDLFSAFFPASLSQKQKGFSESFKFKVATLSAGLLAVITRLAQLYHRIALSVTDIPEEELLEDIFIEQFGPLAEALRRLHETGNEDMLENLLNRDDANNVVWALEEQKGKKIQKRVSVPDINNDHKG</sequence>
<keyword evidence="3" id="KW-1185">Reference proteome</keyword>
<evidence type="ECO:0000313" key="2">
    <source>
        <dbReference type="EMBL" id="SET05188.1"/>
    </source>
</evidence>
<dbReference type="EMBL" id="FOHK01000004">
    <property type="protein sequence ID" value="SET05188.1"/>
    <property type="molecule type" value="Genomic_DNA"/>
</dbReference>
<evidence type="ECO:0000313" key="3">
    <source>
        <dbReference type="Proteomes" id="UP000199308"/>
    </source>
</evidence>
<protein>
    <submittedName>
        <fullName evidence="2">AAA domain-containing protein</fullName>
    </submittedName>
</protein>
<dbReference type="Pfam" id="PF13401">
    <property type="entry name" value="AAA_22"/>
    <property type="match status" value="1"/>
</dbReference>
<proteinExistence type="predicted"/>
<dbReference type="AlphaFoldDB" id="A0A1I0BG42"/>
<dbReference type="OrthoDB" id="5593847at2"/>
<name>A0A1I0BG42_THASX</name>
<dbReference type="SUPFAM" id="SSF52540">
    <property type="entry name" value="P-loop containing nucleoside triphosphate hydrolases"/>
    <property type="match status" value="1"/>
</dbReference>
<dbReference type="Gene3D" id="3.40.50.300">
    <property type="entry name" value="P-loop containing nucleotide triphosphate hydrolases"/>
    <property type="match status" value="1"/>
</dbReference>
<reference evidence="2 3" key="1">
    <citation type="submission" date="2016-10" db="EMBL/GenBank/DDBJ databases">
        <authorList>
            <person name="de Groot N.N."/>
        </authorList>
    </citation>
    <scope>NUCLEOTIDE SEQUENCE [LARGE SCALE GENOMIC DNA]</scope>
    <source>
        <strain evidence="2 3">DSM 19706</strain>
    </source>
</reference>